<dbReference type="PANTHER" id="PTHR34979">
    <property type="entry name" value="INNER MEMBRANE PROTEIN YGAZ"/>
    <property type="match status" value="1"/>
</dbReference>
<keyword evidence="5 8" id="KW-0812">Transmembrane</keyword>
<keyword evidence="4" id="KW-1003">Cell membrane</keyword>
<dbReference type="RefSeq" id="WP_160643762.1">
    <property type="nucleotide sequence ID" value="NZ_SIJB01000004.1"/>
</dbReference>
<feature type="transmembrane region" description="Helical" evidence="8">
    <location>
        <begin position="124"/>
        <end position="148"/>
    </location>
</feature>
<sequence>MNDHSFTKGAIAALPLVIGFLPVGIAFGIIAREMGISLFYSVLMSSVVYGGASQFMMLNMFAKGLGFFEIIFATFVINFRFFVMSLSMNQLLKKVPKRWKTLLSLGTTDETFAVASINNTKPNVYYLGGLFLTSYVSWILGTLTGALLSTIIPSNISESMSIALYALFIGLLIPAVTTSWKLGLLAVMSMMLNGLFSGWLLINSGWSMLFSTLLGSLIGVFVFKGGKQHD</sequence>
<comment type="caution">
    <text evidence="9">The sequence shown here is derived from an EMBL/GenBank/DDBJ whole genome shotgun (WGS) entry which is preliminary data.</text>
</comment>
<organism evidence="9 10">
    <name type="scientific">Chengkuizengella marina</name>
    <dbReference type="NCBI Taxonomy" id="2507566"/>
    <lineage>
        <taxon>Bacteria</taxon>
        <taxon>Bacillati</taxon>
        <taxon>Bacillota</taxon>
        <taxon>Bacilli</taxon>
        <taxon>Bacillales</taxon>
        <taxon>Paenibacillaceae</taxon>
        <taxon>Chengkuizengella</taxon>
    </lineage>
</organism>
<evidence type="ECO:0000256" key="8">
    <source>
        <dbReference type="SAM" id="Phobius"/>
    </source>
</evidence>
<reference evidence="9 10" key="1">
    <citation type="submission" date="2019-01" db="EMBL/GenBank/DDBJ databases">
        <title>Chengkuizengella sp. nov., isolated from deep-sea sediment of East Pacific Ocean.</title>
        <authorList>
            <person name="Yang J."/>
            <person name="Lai Q."/>
            <person name="Shao Z."/>
        </authorList>
    </citation>
    <scope>NUCLEOTIDE SEQUENCE [LARGE SCALE GENOMIC DNA]</scope>
    <source>
        <strain evidence="9 10">YPA3-1-1</strain>
    </source>
</reference>
<keyword evidence="6 8" id="KW-1133">Transmembrane helix</keyword>
<dbReference type="PANTHER" id="PTHR34979:SF1">
    <property type="entry name" value="INNER MEMBRANE PROTEIN YGAZ"/>
    <property type="match status" value="1"/>
</dbReference>
<evidence type="ECO:0000256" key="4">
    <source>
        <dbReference type="ARBA" id="ARBA00022475"/>
    </source>
</evidence>
<dbReference type="Proteomes" id="UP000448943">
    <property type="component" value="Unassembled WGS sequence"/>
</dbReference>
<evidence type="ECO:0000313" key="10">
    <source>
        <dbReference type="Proteomes" id="UP000448943"/>
    </source>
</evidence>
<dbReference type="Pfam" id="PF03591">
    <property type="entry name" value="AzlC"/>
    <property type="match status" value="1"/>
</dbReference>
<keyword evidence="10" id="KW-1185">Reference proteome</keyword>
<protein>
    <submittedName>
        <fullName evidence="9">Branched-chain amino acid ABC transporter permease</fullName>
    </submittedName>
</protein>
<comment type="similarity">
    <text evidence="2">Belongs to the AzlC family.</text>
</comment>
<feature type="transmembrane region" description="Helical" evidence="8">
    <location>
        <begin position="38"/>
        <end position="58"/>
    </location>
</feature>
<dbReference type="EMBL" id="SIJB01000004">
    <property type="protein sequence ID" value="NBI27640.1"/>
    <property type="molecule type" value="Genomic_DNA"/>
</dbReference>
<feature type="transmembrane region" description="Helical" evidence="8">
    <location>
        <begin position="70"/>
        <end position="92"/>
    </location>
</feature>
<accession>A0A6N9Q0K9</accession>
<proteinExistence type="inferred from homology"/>
<evidence type="ECO:0000256" key="6">
    <source>
        <dbReference type="ARBA" id="ARBA00022989"/>
    </source>
</evidence>
<evidence type="ECO:0000256" key="5">
    <source>
        <dbReference type="ARBA" id="ARBA00022692"/>
    </source>
</evidence>
<name>A0A6N9Q0K9_9BACL</name>
<feature type="transmembrane region" description="Helical" evidence="8">
    <location>
        <begin position="208"/>
        <end position="226"/>
    </location>
</feature>
<feature type="transmembrane region" description="Helical" evidence="8">
    <location>
        <begin position="12"/>
        <end position="31"/>
    </location>
</feature>
<dbReference type="OrthoDB" id="3177005at2"/>
<evidence type="ECO:0000256" key="7">
    <source>
        <dbReference type="ARBA" id="ARBA00023136"/>
    </source>
</evidence>
<evidence type="ECO:0000256" key="3">
    <source>
        <dbReference type="ARBA" id="ARBA00022448"/>
    </source>
</evidence>
<dbReference type="AlphaFoldDB" id="A0A6N9Q0K9"/>
<dbReference type="GO" id="GO:0005886">
    <property type="term" value="C:plasma membrane"/>
    <property type="evidence" value="ECO:0007669"/>
    <property type="project" value="UniProtKB-SubCell"/>
</dbReference>
<feature type="transmembrane region" description="Helical" evidence="8">
    <location>
        <begin position="160"/>
        <end position="177"/>
    </location>
</feature>
<gene>
    <name evidence="9" type="ORF">ERL59_01475</name>
</gene>
<dbReference type="GO" id="GO:1903785">
    <property type="term" value="P:L-valine transmembrane transport"/>
    <property type="evidence" value="ECO:0007669"/>
    <property type="project" value="TreeGrafter"/>
</dbReference>
<keyword evidence="3" id="KW-0813">Transport</keyword>
<comment type="subcellular location">
    <subcellularLocation>
        <location evidence="1">Cell membrane</location>
        <topology evidence="1">Multi-pass membrane protein</topology>
    </subcellularLocation>
</comment>
<keyword evidence="7 8" id="KW-0472">Membrane</keyword>
<evidence type="ECO:0000313" key="9">
    <source>
        <dbReference type="EMBL" id="NBI27640.1"/>
    </source>
</evidence>
<evidence type="ECO:0000256" key="2">
    <source>
        <dbReference type="ARBA" id="ARBA00010735"/>
    </source>
</evidence>
<evidence type="ECO:0000256" key="1">
    <source>
        <dbReference type="ARBA" id="ARBA00004651"/>
    </source>
</evidence>
<dbReference type="InterPro" id="IPR011606">
    <property type="entry name" value="Brnchd-chn_aa_trnsp_permease"/>
</dbReference>